<evidence type="ECO:0000256" key="1">
    <source>
        <dbReference type="SAM" id="SignalP"/>
    </source>
</evidence>
<evidence type="ECO:0000313" key="3">
    <source>
        <dbReference type="EMBL" id="SEP28810.1"/>
    </source>
</evidence>
<feature type="chain" id="PRO_5038433322" evidence="1">
    <location>
        <begin position="24"/>
        <end position="293"/>
    </location>
</feature>
<feature type="signal peptide" evidence="1">
    <location>
        <begin position="1"/>
        <end position="23"/>
    </location>
</feature>
<dbReference type="RefSeq" id="WP_170861247.1">
    <property type="nucleotide sequence ID" value="NZ_FOEE01000023.1"/>
</dbReference>
<dbReference type="CDD" id="cd00229">
    <property type="entry name" value="SGNH_hydrolase"/>
    <property type="match status" value="1"/>
</dbReference>
<dbReference type="Proteomes" id="UP000198960">
    <property type="component" value="Unassembled WGS sequence"/>
</dbReference>
<accession>A0A1H8WMA4</accession>
<feature type="domain" description="SGNH hydrolase-type esterase" evidence="2">
    <location>
        <begin position="54"/>
        <end position="282"/>
    </location>
</feature>
<dbReference type="PROSITE" id="PS51257">
    <property type="entry name" value="PROKAR_LIPOPROTEIN"/>
    <property type="match status" value="1"/>
</dbReference>
<proteinExistence type="predicted"/>
<dbReference type="InterPro" id="IPR036514">
    <property type="entry name" value="SGNH_hydro_sf"/>
</dbReference>
<evidence type="ECO:0000313" key="4">
    <source>
        <dbReference type="Proteomes" id="UP000198960"/>
    </source>
</evidence>
<dbReference type="Gene3D" id="3.40.50.1110">
    <property type="entry name" value="SGNH hydrolase"/>
    <property type="match status" value="1"/>
</dbReference>
<protein>
    <submittedName>
        <fullName evidence="3">Lysophospholipase L1</fullName>
    </submittedName>
</protein>
<gene>
    <name evidence="3" type="ORF">SAMN05660991_04554</name>
</gene>
<keyword evidence="4" id="KW-1185">Reference proteome</keyword>
<dbReference type="STRING" id="673521.SAMN05660991_04554"/>
<keyword evidence="1" id="KW-0732">Signal</keyword>
<reference evidence="4" key="1">
    <citation type="submission" date="2016-10" db="EMBL/GenBank/DDBJ databases">
        <authorList>
            <person name="Varghese N."/>
            <person name="Submissions S."/>
        </authorList>
    </citation>
    <scope>NUCLEOTIDE SEQUENCE [LARGE SCALE GENOMIC DNA]</scope>
    <source>
        <strain evidence="4">DSM 45413</strain>
    </source>
</reference>
<sequence>MTGRRIRCLLAAVLGAAGLAACGADGDAPAGVPGAAGVGTPSASSTPTEGTYLALGDSVPFGYVAQYPTGYDDVDVFVGYPALIGQDRALAVVNLACPGETTGSLIDEAAPSNGCTNDRGQGEGFRDQYPLHVGYEGSQLDHAVRVLQDTDDVELVTLQIGVNDAFICQDVGACADPAGFAALAEQVRANVDRTLWALRGTGYAGRIVVLSYYASDYTDALATWSTDVLNSGIVTAARAHGVDVASAYAGFRPVAEADGGSSVDAGLLFRDEVHPTPAGHRLLADLVEELLDA</sequence>
<dbReference type="Pfam" id="PF13472">
    <property type="entry name" value="Lipase_GDSL_2"/>
    <property type="match status" value="1"/>
</dbReference>
<dbReference type="AlphaFoldDB" id="A0A1H8WMA4"/>
<organism evidence="3 4">
    <name type="scientific">Trujillonella endophytica</name>
    <dbReference type="NCBI Taxonomy" id="673521"/>
    <lineage>
        <taxon>Bacteria</taxon>
        <taxon>Bacillati</taxon>
        <taxon>Actinomycetota</taxon>
        <taxon>Actinomycetes</taxon>
        <taxon>Geodermatophilales</taxon>
        <taxon>Geodermatophilaceae</taxon>
        <taxon>Trujillonella</taxon>
    </lineage>
</organism>
<dbReference type="SUPFAM" id="SSF52266">
    <property type="entry name" value="SGNH hydrolase"/>
    <property type="match status" value="1"/>
</dbReference>
<evidence type="ECO:0000259" key="2">
    <source>
        <dbReference type="Pfam" id="PF13472"/>
    </source>
</evidence>
<name>A0A1H8WMA4_9ACTN</name>
<dbReference type="InterPro" id="IPR013830">
    <property type="entry name" value="SGNH_hydro"/>
</dbReference>
<dbReference type="EMBL" id="FOEE01000023">
    <property type="protein sequence ID" value="SEP28810.1"/>
    <property type="molecule type" value="Genomic_DNA"/>
</dbReference>